<organism evidence="10 11">
    <name type="scientific">Smittium mucronatum</name>
    <dbReference type="NCBI Taxonomy" id="133383"/>
    <lineage>
        <taxon>Eukaryota</taxon>
        <taxon>Fungi</taxon>
        <taxon>Fungi incertae sedis</taxon>
        <taxon>Zoopagomycota</taxon>
        <taxon>Kickxellomycotina</taxon>
        <taxon>Harpellomycetes</taxon>
        <taxon>Harpellales</taxon>
        <taxon>Legeriomycetaceae</taxon>
        <taxon>Smittium</taxon>
    </lineage>
</organism>
<evidence type="ECO:0000256" key="8">
    <source>
        <dbReference type="SAM" id="Phobius"/>
    </source>
</evidence>
<keyword evidence="11" id="KW-1185">Reference proteome</keyword>
<evidence type="ECO:0000256" key="4">
    <source>
        <dbReference type="ARBA" id="ARBA00022989"/>
    </source>
</evidence>
<evidence type="ECO:0000256" key="7">
    <source>
        <dbReference type="PROSITE-ProRule" id="PRU01094"/>
    </source>
</evidence>
<feature type="domain" description="Letm1 RBD" evidence="9">
    <location>
        <begin position="42"/>
        <end position="221"/>
    </location>
</feature>
<name>A0A1R0H4C1_9FUNG</name>
<dbReference type="PANTHER" id="PTHR14009">
    <property type="entry name" value="LEUCINE ZIPPER-EF-HAND CONTAINING TRANSMEMBRANE PROTEIN"/>
    <property type="match status" value="1"/>
</dbReference>
<proteinExistence type="predicted"/>
<dbReference type="GO" id="GO:0005743">
    <property type="term" value="C:mitochondrial inner membrane"/>
    <property type="evidence" value="ECO:0007669"/>
    <property type="project" value="UniProtKB-SubCell"/>
</dbReference>
<accession>A0A1R0H4C1</accession>
<dbReference type="GO" id="GO:0043022">
    <property type="term" value="F:ribosome binding"/>
    <property type="evidence" value="ECO:0007669"/>
    <property type="project" value="InterPro"/>
</dbReference>
<keyword evidence="5 7" id="KW-0496">Mitochondrion</keyword>
<dbReference type="PROSITE" id="PS51758">
    <property type="entry name" value="LETM1_RBD"/>
    <property type="match status" value="1"/>
</dbReference>
<evidence type="ECO:0000313" key="11">
    <source>
        <dbReference type="Proteomes" id="UP000187455"/>
    </source>
</evidence>
<dbReference type="InterPro" id="IPR033122">
    <property type="entry name" value="LETM1-like_RBD"/>
</dbReference>
<evidence type="ECO:0000256" key="3">
    <source>
        <dbReference type="ARBA" id="ARBA00022792"/>
    </source>
</evidence>
<dbReference type="GO" id="GO:0030003">
    <property type="term" value="P:intracellular monoatomic cation homeostasis"/>
    <property type="evidence" value="ECO:0007669"/>
    <property type="project" value="TreeGrafter"/>
</dbReference>
<evidence type="ECO:0000256" key="6">
    <source>
        <dbReference type="ARBA" id="ARBA00023136"/>
    </source>
</evidence>
<dbReference type="STRING" id="133383.A0A1R0H4C1"/>
<evidence type="ECO:0000313" key="10">
    <source>
        <dbReference type="EMBL" id="OLY84039.1"/>
    </source>
</evidence>
<dbReference type="InterPro" id="IPR044202">
    <property type="entry name" value="LETM1/MDM38-like"/>
</dbReference>
<gene>
    <name evidence="10" type="ORF">AYI68_g1804</name>
</gene>
<evidence type="ECO:0000259" key="9">
    <source>
        <dbReference type="PROSITE" id="PS51758"/>
    </source>
</evidence>
<dbReference type="PANTHER" id="PTHR14009:SF1">
    <property type="entry name" value="MITOCHONDRIAL PROTON_CALCIUM EXCHANGER PROTEIN"/>
    <property type="match status" value="1"/>
</dbReference>
<dbReference type="Pfam" id="PF07766">
    <property type="entry name" value="LETM1_RBD"/>
    <property type="match status" value="1"/>
</dbReference>
<evidence type="ECO:0000256" key="5">
    <source>
        <dbReference type="ARBA" id="ARBA00023128"/>
    </source>
</evidence>
<dbReference type="OrthoDB" id="73691at2759"/>
<feature type="transmembrane region" description="Helical" evidence="8">
    <location>
        <begin position="12"/>
        <end position="32"/>
    </location>
</feature>
<dbReference type="Proteomes" id="UP000187455">
    <property type="component" value="Unassembled WGS sequence"/>
</dbReference>
<evidence type="ECO:0000256" key="2">
    <source>
        <dbReference type="ARBA" id="ARBA00022692"/>
    </source>
</evidence>
<protein>
    <submittedName>
        <fullName evidence="10">LETM1 and EF-hand domain-containing protein 1, mitochondrial</fullName>
    </submittedName>
</protein>
<sequence length="221" mass="24983">MTRDKHDFKKVVPFAFLIFTIAEFIPVLAYFFPSSLPRNVLTYSQKRKLIEKRDSIRIQIHTHINNSAKTNKGSDNAPLISQRDFINSTNARLVSKKYASSFDLSKTADFKTAKLMCKFFGLSSIGTFSMLKSRLAAHATFLRTDDSLLFKDLDSTVAGLSTVQLIEACDSRGIPTTNFSFPHLKNSLVGWVQFSNSFSTIEPGFYLWSRIFLLSKIPTTN</sequence>
<keyword evidence="4 8" id="KW-1133">Transmembrane helix</keyword>
<comment type="subcellular location">
    <subcellularLocation>
        <location evidence="1">Mitochondrion inner membrane</location>
        <topology evidence="1">Single-pass membrane protein</topology>
    </subcellularLocation>
</comment>
<evidence type="ECO:0000256" key="1">
    <source>
        <dbReference type="ARBA" id="ARBA00004434"/>
    </source>
</evidence>
<comment type="caution">
    <text evidence="10">The sequence shown here is derived from an EMBL/GenBank/DDBJ whole genome shotgun (WGS) entry which is preliminary data.</text>
</comment>
<keyword evidence="3" id="KW-0999">Mitochondrion inner membrane</keyword>
<keyword evidence="2 8" id="KW-0812">Transmembrane</keyword>
<reference evidence="10 11" key="1">
    <citation type="journal article" date="2016" name="Mol. Biol. Evol.">
        <title>Genome-Wide Survey of Gut Fungi (Harpellales) Reveals the First Horizontally Transferred Ubiquitin Gene from a Mosquito Host.</title>
        <authorList>
            <person name="Wang Y."/>
            <person name="White M.M."/>
            <person name="Kvist S."/>
            <person name="Moncalvo J.M."/>
        </authorList>
    </citation>
    <scope>NUCLEOTIDE SEQUENCE [LARGE SCALE GENOMIC DNA]</scope>
    <source>
        <strain evidence="10 11">ALG-7-W6</strain>
    </source>
</reference>
<dbReference type="EMBL" id="LSSL01000644">
    <property type="protein sequence ID" value="OLY84039.1"/>
    <property type="molecule type" value="Genomic_DNA"/>
</dbReference>
<dbReference type="AlphaFoldDB" id="A0A1R0H4C1"/>
<keyword evidence="6 8" id="KW-0472">Membrane</keyword>